<organism evidence="1 2">
    <name type="scientific">Janthinobacterium violaceinigrum</name>
    <dbReference type="NCBI Taxonomy" id="2654252"/>
    <lineage>
        <taxon>Bacteria</taxon>
        <taxon>Pseudomonadati</taxon>
        <taxon>Pseudomonadota</taxon>
        <taxon>Betaproteobacteria</taxon>
        <taxon>Burkholderiales</taxon>
        <taxon>Oxalobacteraceae</taxon>
        <taxon>Janthinobacterium</taxon>
    </lineage>
</organism>
<evidence type="ECO:0000313" key="2">
    <source>
        <dbReference type="Proteomes" id="UP000468717"/>
    </source>
</evidence>
<keyword evidence="2" id="KW-1185">Reference proteome</keyword>
<reference evidence="1 2" key="1">
    <citation type="submission" date="2019-10" db="EMBL/GenBank/DDBJ databases">
        <title>Three novel species isolated from a subtropical stream in China.</title>
        <authorList>
            <person name="Lu H."/>
        </authorList>
    </citation>
    <scope>NUCLEOTIDE SEQUENCE [LARGE SCALE GENOMIC DNA]</scope>
    <source>
        <strain evidence="1 2">FT13W</strain>
    </source>
</reference>
<comment type="caution">
    <text evidence="1">The sequence shown here is derived from an EMBL/GenBank/DDBJ whole genome shotgun (WGS) entry which is preliminary data.</text>
</comment>
<sequence>MNSSLFKCCCMALMWILLPGCVVPHFDHASYDYYYAVPLKADKPWLSLSNGLDLHAYNKCEHSEVPPKCDPPGFWVMERPQKPDWHEIGRYRVSVWHPGKLQFQPMLSAYANTTYRAVSLVKEESRKIYLLRPGFGGDERRSLEGNDAGVVAIDLRPNALCSTDEPVPRLIVFDADNIWVFAEYESDCRKDLQADFAPLDILNFEDSDQFNAILRKPMKLFYLSSSVVGQSDFGQPRTVLRDADLPNESTRKTVRLSEVVRLQSTMFRLETTPAPPLLPVPDYPNFYCHYSDTVIGLRMIFFDGEKPYPDLKYCRPFRGK</sequence>
<evidence type="ECO:0000313" key="1">
    <source>
        <dbReference type="EMBL" id="KAB8064895.1"/>
    </source>
</evidence>
<proteinExistence type="predicted"/>
<dbReference type="EMBL" id="WFLI01000010">
    <property type="protein sequence ID" value="KAB8064895.1"/>
    <property type="molecule type" value="Genomic_DNA"/>
</dbReference>
<accession>A0A6I1I1Y0</accession>
<gene>
    <name evidence="1" type="ORF">GCN75_11380</name>
</gene>
<protein>
    <submittedName>
        <fullName evidence="1">Uncharacterized protein</fullName>
    </submittedName>
</protein>
<dbReference type="AlphaFoldDB" id="A0A6I1I1Y0"/>
<dbReference type="Proteomes" id="UP000468717">
    <property type="component" value="Unassembled WGS sequence"/>
</dbReference>
<dbReference type="RefSeq" id="WP_152257151.1">
    <property type="nucleotide sequence ID" value="NZ_WFLI01000010.1"/>
</dbReference>
<name>A0A6I1I1Y0_9BURK</name>